<keyword evidence="11" id="KW-1185">Reference proteome</keyword>
<evidence type="ECO:0000256" key="8">
    <source>
        <dbReference type="SAM" id="MobiDB-lite"/>
    </source>
</evidence>
<dbReference type="PROSITE" id="PS50011">
    <property type="entry name" value="PROTEIN_KINASE_DOM"/>
    <property type="match status" value="1"/>
</dbReference>
<dbReference type="Pfam" id="PF00069">
    <property type="entry name" value="Pkinase"/>
    <property type="match status" value="1"/>
</dbReference>
<feature type="region of interest" description="Disordered" evidence="8">
    <location>
        <begin position="40"/>
        <end position="69"/>
    </location>
</feature>
<evidence type="ECO:0000259" key="9">
    <source>
        <dbReference type="PROSITE" id="PS50011"/>
    </source>
</evidence>
<evidence type="ECO:0000313" key="10">
    <source>
        <dbReference type="EMBL" id="TDL19440.1"/>
    </source>
</evidence>
<dbReference type="OrthoDB" id="10252171at2759"/>
<name>A0A4Y7PY36_9AGAM</name>
<keyword evidence="4 7" id="KW-0547">Nucleotide-binding</keyword>
<evidence type="ECO:0000256" key="5">
    <source>
        <dbReference type="ARBA" id="ARBA00022777"/>
    </source>
</evidence>
<dbReference type="SMART" id="SM00220">
    <property type="entry name" value="S_TKc"/>
    <property type="match status" value="1"/>
</dbReference>
<dbReference type="PROSITE" id="PS00107">
    <property type="entry name" value="PROTEIN_KINASE_ATP"/>
    <property type="match status" value="1"/>
</dbReference>
<evidence type="ECO:0000256" key="6">
    <source>
        <dbReference type="ARBA" id="ARBA00022840"/>
    </source>
</evidence>
<dbReference type="EMBL" id="ML170196">
    <property type="protein sequence ID" value="TDL19440.1"/>
    <property type="molecule type" value="Genomic_DNA"/>
</dbReference>
<dbReference type="InterPro" id="IPR000719">
    <property type="entry name" value="Prot_kinase_dom"/>
</dbReference>
<dbReference type="Gene3D" id="3.30.200.20">
    <property type="entry name" value="Phosphorylase Kinase, domain 1"/>
    <property type="match status" value="1"/>
</dbReference>
<dbReference type="InterPro" id="IPR011009">
    <property type="entry name" value="Kinase-like_dom_sf"/>
</dbReference>
<proteinExistence type="predicted"/>
<feature type="region of interest" description="Disordered" evidence="8">
    <location>
        <begin position="423"/>
        <end position="442"/>
    </location>
</feature>
<dbReference type="GO" id="GO:0004674">
    <property type="term" value="F:protein serine/threonine kinase activity"/>
    <property type="evidence" value="ECO:0007669"/>
    <property type="project" value="UniProtKB-KW"/>
</dbReference>
<organism evidence="10 11">
    <name type="scientific">Rickenella mellea</name>
    <dbReference type="NCBI Taxonomy" id="50990"/>
    <lineage>
        <taxon>Eukaryota</taxon>
        <taxon>Fungi</taxon>
        <taxon>Dikarya</taxon>
        <taxon>Basidiomycota</taxon>
        <taxon>Agaricomycotina</taxon>
        <taxon>Agaricomycetes</taxon>
        <taxon>Hymenochaetales</taxon>
        <taxon>Rickenellaceae</taxon>
        <taxon>Rickenella</taxon>
    </lineage>
</organism>
<keyword evidence="1" id="KW-0723">Serine/threonine-protein kinase</keyword>
<keyword evidence="3" id="KW-0808">Transferase</keyword>
<dbReference type="Proteomes" id="UP000294933">
    <property type="component" value="Unassembled WGS sequence"/>
</dbReference>
<dbReference type="AlphaFoldDB" id="A0A4Y7PY36"/>
<dbReference type="PROSITE" id="PS00108">
    <property type="entry name" value="PROTEIN_KINASE_ST"/>
    <property type="match status" value="1"/>
</dbReference>
<evidence type="ECO:0000256" key="7">
    <source>
        <dbReference type="PROSITE-ProRule" id="PRU10141"/>
    </source>
</evidence>
<evidence type="ECO:0000256" key="1">
    <source>
        <dbReference type="ARBA" id="ARBA00022527"/>
    </source>
</evidence>
<dbReference type="InterPro" id="IPR008271">
    <property type="entry name" value="Ser/Thr_kinase_AS"/>
</dbReference>
<dbReference type="STRING" id="50990.A0A4Y7PY36"/>
<evidence type="ECO:0000256" key="4">
    <source>
        <dbReference type="ARBA" id="ARBA00022741"/>
    </source>
</evidence>
<dbReference type="PANTHER" id="PTHR24351">
    <property type="entry name" value="RIBOSOMAL PROTEIN S6 KINASE"/>
    <property type="match status" value="1"/>
</dbReference>
<accession>A0A4Y7PY36</accession>
<keyword evidence="6 7" id="KW-0067">ATP-binding</keyword>
<dbReference type="VEuPathDB" id="FungiDB:BD410DRAFT_435948"/>
<keyword evidence="5 10" id="KW-0418">Kinase</keyword>
<keyword evidence="2" id="KW-0597">Phosphoprotein</keyword>
<feature type="region of interest" description="Disordered" evidence="8">
    <location>
        <begin position="86"/>
        <end position="121"/>
    </location>
</feature>
<feature type="compositionally biased region" description="Polar residues" evidence="8">
    <location>
        <begin position="40"/>
        <end position="63"/>
    </location>
</feature>
<evidence type="ECO:0000256" key="3">
    <source>
        <dbReference type="ARBA" id="ARBA00022679"/>
    </source>
</evidence>
<gene>
    <name evidence="10" type="ORF">BD410DRAFT_435948</name>
</gene>
<dbReference type="GO" id="GO:0005524">
    <property type="term" value="F:ATP binding"/>
    <property type="evidence" value="ECO:0007669"/>
    <property type="project" value="UniProtKB-UniRule"/>
</dbReference>
<evidence type="ECO:0000256" key="2">
    <source>
        <dbReference type="ARBA" id="ARBA00022553"/>
    </source>
</evidence>
<feature type="binding site" evidence="7">
    <location>
        <position position="171"/>
    </location>
    <ligand>
        <name>ATP</name>
        <dbReference type="ChEBI" id="CHEBI:30616"/>
    </ligand>
</feature>
<dbReference type="SUPFAM" id="SSF56112">
    <property type="entry name" value="Protein kinase-like (PK-like)"/>
    <property type="match status" value="1"/>
</dbReference>
<evidence type="ECO:0000313" key="11">
    <source>
        <dbReference type="Proteomes" id="UP000294933"/>
    </source>
</evidence>
<sequence length="518" mass="58123">MSLYKNIKERVRRTSVFSTRSSQSAADRTITPSFPVVQVGNNSGSLSTRTVESGSAARNSEASLPTRPPRSEALLIPNIISLNTPTAVPARSRSPRGPIPPFPAHDPMQPQSSSSSSTTPVAGSAWFVPVPILDRRAFTFEYQFGGTLGEGGFGKVVLALHVESKQQFAIKVIAIRRLRSRRETASVANEIKVLRRVSQTASPFLARPAKRRDWYWQYQGNVHLVMEYYCGGDLGRSVEYHEELKNPTLFKRMVAEVVIGILALHDMGIIHHDIKPGNILVDAHGHCVLTDYGGSCFIASDSSSRYDWRQDRTPIFTLRYAAPEVLMGSKYGPAIDFWSLGVTLFELATGEELVDDPDDNQAVYNIQHGFVDLGQLVLLSGYPGLHAFVEELLISESSYRLQGQQIKRHNYFSSFQESDWAATSRQERPPFRPNKHMGINPRNTSYDYIERPGESLLQDANEDIVERWFAEEGVSMPHHKHSGFHRIHQKNARVGVPVPNARRLEHLRNEMSDAPRHL</sequence>
<dbReference type="InterPro" id="IPR017441">
    <property type="entry name" value="Protein_kinase_ATP_BS"/>
</dbReference>
<protein>
    <submittedName>
        <fullName evidence="10">Kinase-like protein</fullName>
    </submittedName>
</protein>
<dbReference type="Gene3D" id="1.10.510.10">
    <property type="entry name" value="Transferase(Phosphotransferase) domain 1"/>
    <property type="match status" value="1"/>
</dbReference>
<feature type="domain" description="Protein kinase" evidence="9">
    <location>
        <begin position="142"/>
        <end position="412"/>
    </location>
</feature>
<reference evidence="10 11" key="1">
    <citation type="submission" date="2018-06" db="EMBL/GenBank/DDBJ databases">
        <title>A transcriptomic atlas of mushroom development highlights an independent origin of complex multicellularity.</title>
        <authorList>
            <consortium name="DOE Joint Genome Institute"/>
            <person name="Krizsan K."/>
            <person name="Almasi E."/>
            <person name="Merenyi Z."/>
            <person name="Sahu N."/>
            <person name="Viragh M."/>
            <person name="Koszo T."/>
            <person name="Mondo S."/>
            <person name="Kiss B."/>
            <person name="Balint B."/>
            <person name="Kues U."/>
            <person name="Barry K."/>
            <person name="Hegedus J.C."/>
            <person name="Henrissat B."/>
            <person name="Johnson J."/>
            <person name="Lipzen A."/>
            <person name="Ohm R."/>
            <person name="Nagy I."/>
            <person name="Pangilinan J."/>
            <person name="Yan J."/>
            <person name="Xiong Y."/>
            <person name="Grigoriev I.V."/>
            <person name="Hibbett D.S."/>
            <person name="Nagy L.G."/>
        </authorList>
    </citation>
    <scope>NUCLEOTIDE SEQUENCE [LARGE SCALE GENOMIC DNA]</scope>
    <source>
        <strain evidence="10 11">SZMC22713</strain>
    </source>
</reference>